<evidence type="ECO:0000256" key="6">
    <source>
        <dbReference type="PIRSR" id="PIRSR001227-2"/>
    </source>
</evidence>
<dbReference type="PANTHER" id="PTHR34218">
    <property type="entry name" value="PEPTIDASE S45 PENICILLIN AMIDASE"/>
    <property type="match status" value="1"/>
</dbReference>
<dbReference type="Proteomes" id="UP000076404">
    <property type="component" value="Chromosome"/>
</dbReference>
<evidence type="ECO:0008006" key="10">
    <source>
        <dbReference type="Google" id="ProtNLM"/>
    </source>
</evidence>
<dbReference type="GO" id="GO:0017000">
    <property type="term" value="P:antibiotic biosynthetic process"/>
    <property type="evidence" value="ECO:0007669"/>
    <property type="project" value="InterPro"/>
</dbReference>
<dbReference type="SUPFAM" id="SSF56235">
    <property type="entry name" value="N-terminal nucleophile aminohydrolases (Ntn hydrolases)"/>
    <property type="match status" value="1"/>
</dbReference>
<dbReference type="Pfam" id="PF01804">
    <property type="entry name" value="Penicil_amidase"/>
    <property type="match status" value="1"/>
</dbReference>
<organism evidence="8 9">
    <name type="scientific">Gemmatimonas phototrophica</name>
    <dbReference type="NCBI Taxonomy" id="1379270"/>
    <lineage>
        <taxon>Bacteria</taxon>
        <taxon>Pseudomonadati</taxon>
        <taxon>Gemmatimonadota</taxon>
        <taxon>Gemmatimonadia</taxon>
        <taxon>Gemmatimonadales</taxon>
        <taxon>Gemmatimonadaceae</taxon>
        <taxon>Gemmatimonas</taxon>
    </lineage>
</organism>
<feature type="active site" description="Nucleophile" evidence="5">
    <location>
        <position position="300"/>
    </location>
</feature>
<evidence type="ECO:0000313" key="8">
    <source>
        <dbReference type="EMBL" id="AMW05812.1"/>
    </source>
</evidence>
<accession>A0A143BMS3</accession>
<dbReference type="Gene3D" id="3.60.20.10">
    <property type="entry name" value="Glutamine Phosphoribosylpyrophosphate, subunit 1, domain 1"/>
    <property type="match status" value="1"/>
</dbReference>
<keyword evidence="3" id="KW-0378">Hydrolase</keyword>
<feature type="binding site" evidence="6">
    <location>
        <position position="208"/>
    </location>
    <ligand>
        <name>Ca(2+)</name>
        <dbReference type="ChEBI" id="CHEBI:29108"/>
    </ligand>
</feature>
<dbReference type="Gene3D" id="2.30.120.10">
    <property type="match status" value="1"/>
</dbReference>
<dbReference type="InterPro" id="IPR014395">
    <property type="entry name" value="Pen/GL7ACA/AHL_acylase"/>
</dbReference>
<dbReference type="PIRSF" id="PIRSF001227">
    <property type="entry name" value="Pen_acylase"/>
    <property type="match status" value="1"/>
</dbReference>
<dbReference type="InterPro" id="IPR002692">
    <property type="entry name" value="S45"/>
</dbReference>
<evidence type="ECO:0000256" key="2">
    <source>
        <dbReference type="ARBA" id="ARBA00022729"/>
    </source>
</evidence>
<dbReference type="Gene3D" id="1.10.1400.10">
    <property type="match status" value="1"/>
</dbReference>
<reference evidence="8 9" key="2">
    <citation type="journal article" date="2016" name="Environ. Microbiol. Rep.">
        <title>Metagenomic evidence for the presence of phototrophic Gemmatimonadetes bacteria in diverse environments.</title>
        <authorList>
            <person name="Zeng Y."/>
            <person name="Baumbach J."/>
            <person name="Barbosa E.G."/>
            <person name="Azevedo V."/>
            <person name="Zhang C."/>
            <person name="Koblizek M."/>
        </authorList>
    </citation>
    <scope>NUCLEOTIDE SEQUENCE [LARGE SCALE GENOMIC DNA]</scope>
    <source>
        <strain evidence="8 9">AP64</strain>
    </source>
</reference>
<dbReference type="Gene3D" id="1.10.439.10">
    <property type="entry name" value="Penicillin Amidohydrolase, domain 1"/>
    <property type="match status" value="1"/>
</dbReference>
<dbReference type="RefSeq" id="WP_026848473.1">
    <property type="nucleotide sequence ID" value="NZ_CP011454.1"/>
</dbReference>
<dbReference type="KEGG" id="gph:GEMMAAP_15430"/>
<comment type="cofactor">
    <cofactor evidence="6">
        <name>Ca(2+)</name>
        <dbReference type="ChEBI" id="CHEBI:29108"/>
    </cofactor>
    <text evidence="6">Binds 1 Ca(2+) ion per dimer.</text>
</comment>
<dbReference type="InterPro" id="IPR043146">
    <property type="entry name" value="Penicillin_amidase_N_B-knob"/>
</dbReference>
<evidence type="ECO:0000313" key="9">
    <source>
        <dbReference type="Proteomes" id="UP000076404"/>
    </source>
</evidence>
<comment type="similarity">
    <text evidence="1">Belongs to the peptidase S45 family.</text>
</comment>
<dbReference type="GO" id="GO:0046872">
    <property type="term" value="F:metal ion binding"/>
    <property type="evidence" value="ECO:0007669"/>
    <property type="project" value="UniProtKB-KW"/>
</dbReference>
<evidence type="ECO:0000256" key="7">
    <source>
        <dbReference type="SAM" id="MobiDB-lite"/>
    </source>
</evidence>
<reference evidence="8 9" key="1">
    <citation type="journal article" date="2014" name="Proc. Natl. Acad. Sci. U.S.A.">
        <title>Functional type 2 photosynthetic reaction centers found in the rare bacterial phylum Gemmatimonadetes.</title>
        <authorList>
            <person name="Zeng Y."/>
            <person name="Feng F."/>
            <person name="Medova H."/>
            <person name="Dean J."/>
            <person name="Koblizek M."/>
        </authorList>
    </citation>
    <scope>NUCLEOTIDE SEQUENCE [LARGE SCALE GENOMIC DNA]</scope>
    <source>
        <strain evidence="8 9">AP64</strain>
    </source>
</reference>
<keyword evidence="6" id="KW-0479">Metal-binding</keyword>
<dbReference type="CDD" id="cd03747">
    <property type="entry name" value="Ntn_PGA_like"/>
    <property type="match status" value="1"/>
</dbReference>
<evidence type="ECO:0000256" key="5">
    <source>
        <dbReference type="PIRSR" id="PIRSR001227-1"/>
    </source>
</evidence>
<dbReference type="GO" id="GO:0016811">
    <property type="term" value="F:hydrolase activity, acting on carbon-nitrogen (but not peptide) bonds, in linear amides"/>
    <property type="evidence" value="ECO:0007669"/>
    <property type="project" value="InterPro"/>
</dbReference>
<evidence type="ECO:0000256" key="4">
    <source>
        <dbReference type="ARBA" id="ARBA00023145"/>
    </source>
</evidence>
<dbReference type="EMBL" id="CP011454">
    <property type="protein sequence ID" value="AMW05812.1"/>
    <property type="molecule type" value="Genomic_DNA"/>
</dbReference>
<protein>
    <recommendedName>
        <fullName evidence="10">Penicillin acylase family protein</fullName>
    </recommendedName>
</protein>
<feature type="region of interest" description="Disordered" evidence="7">
    <location>
        <begin position="229"/>
        <end position="257"/>
    </location>
</feature>
<keyword evidence="6" id="KW-0106">Calcium</keyword>
<proteinExistence type="inferred from homology"/>
<dbReference type="InterPro" id="IPR029055">
    <property type="entry name" value="Ntn_hydrolases_N"/>
</dbReference>
<gene>
    <name evidence="8" type="ORF">GEMMAAP_15430</name>
</gene>
<dbReference type="InterPro" id="IPR023343">
    <property type="entry name" value="Penicillin_amidase_dom1"/>
</dbReference>
<evidence type="ECO:0000256" key="3">
    <source>
        <dbReference type="ARBA" id="ARBA00022801"/>
    </source>
</evidence>
<dbReference type="InterPro" id="IPR043147">
    <property type="entry name" value="Penicillin_amidase_A-knob"/>
</dbReference>
<evidence type="ECO:0000256" key="1">
    <source>
        <dbReference type="ARBA" id="ARBA00006586"/>
    </source>
</evidence>
<keyword evidence="9" id="KW-1185">Reference proteome</keyword>
<feature type="binding site" evidence="6">
    <location>
        <position position="376"/>
    </location>
    <ligand>
        <name>Ca(2+)</name>
        <dbReference type="ChEBI" id="CHEBI:29108"/>
    </ligand>
</feature>
<feature type="binding site" evidence="6">
    <location>
        <position position="373"/>
    </location>
    <ligand>
        <name>Ca(2+)</name>
        <dbReference type="ChEBI" id="CHEBI:29108"/>
    </ligand>
</feature>
<dbReference type="STRING" id="1379270.GEMMAAP_15430"/>
<dbReference type="AlphaFoldDB" id="A0A143BMS3"/>
<dbReference type="PANTHER" id="PTHR34218:SF3">
    <property type="entry name" value="ACYL-HOMOSERINE LACTONE ACYLASE PVDQ"/>
    <property type="match status" value="1"/>
</dbReference>
<sequence length="841" mass="91626">MARFTPVAVLSLAAGLGATWLGVRGVGEVPPLGALLSPAVGLWINTTGDLPAQASANIPGLTDAVDIRYDTRSVPHIFAKTDLDAVRALGYVVARDRLFQLELQARAGEGTLTELVGDVALPADQETRHLGMPRSAEARMTAMDTTGMLYGILRAYADGINAYRTSLSTAQLPVEYKLLQKTPREWLPVHSMHLLNRMGYTLAHSPLELDLLQARALVGDSAARAFWDSSSPVQEPIQPAPRSASREALASLPAPGTPDSAAARMVAALGAQSGPLLWTRDATLPVNQRADVQQERAFASNNWAVSPSRSANGLALLAGDPHLELTLPSIWYEVHLVVPGVMDVGGVTIPGLPGVTIGYTRSFAWSFTNTGADVMDFWRETVNDAARPTTYELDGAQQPLETRVEQYRDKSGRVIATDTVYFTHRGPMRKQGSEWLSMRWTVLEAGSELLGFYQGMRSATAEGFLDSLATYYQAPAQNMIVADTAGTIAIRSTGRHPIRANRGRGTEILDGRTRANDWMGFRTIAQYPQSVRPAQGYLASANQEPIDPQYDSLYLGTDPHYEIWRALQINRLLRADSSMTPDKMRQFHTNPGSVRADRLAPALVAAAKARIAQGDTSKSLAAAEAMLSAWDRRYTRDNTGARLFETALGRVVMLLWDEFIPTGKDAALVRPSESRLLQLVADSGSAWWDDRRTTGVREDRDMLLARALVAAYDTLVVDFGDPAKTPWTWGTVSPAKPRHLLRLDGFSAPNMPIDGGRGTLNPSVGSRFANFGASWRMVAEMDAQPRIMGVYPGGQSGNPASPRYLDRLAMWGNGQLDSVRTPRTPADLSARDLRATLTLTR</sequence>
<dbReference type="OrthoDB" id="9759796at2"/>
<dbReference type="eggNOG" id="COG2366">
    <property type="taxonomic scope" value="Bacteria"/>
</dbReference>
<keyword evidence="2" id="KW-0732">Signal</keyword>
<name>A0A143BMS3_9BACT</name>
<keyword evidence="4" id="KW-0865">Zymogen</keyword>